<name>A0AAE1T508_9LAMI</name>
<keyword evidence="9" id="KW-1185">Reference proteome</keyword>
<keyword evidence="3" id="KW-0256">Endoplasmic reticulum</keyword>
<dbReference type="AlphaFoldDB" id="A0AAE1T508"/>
<evidence type="ECO:0000256" key="2">
    <source>
        <dbReference type="ARBA" id="ARBA00022692"/>
    </source>
</evidence>
<sequence length="272" mass="29920">MVSETNDTVSGNFSTIPPATVAGGGLIISITDTILSFLTTASTDSRLPEDLRDLSSSLIMHSTVPYKSLKTIWFGSECETRPDVSSLLYGSTFVFTGPKPREKSEELKLRLKKLEEAAERKAYEELVKDITPRKSVEEPFSSYKDQLGFGKLPNVDVNWCSVTVTISNSEYNERISDLLLVNLRLSVLIQWKAIEEGLHVVLTMFTGYLLGYAAFRALFSHSPAMSAAGGILGLVGAMLVETLLFIVRSSNQDRQSPSPTSPSSTLRIKKDQ</sequence>
<reference evidence="8" key="1">
    <citation type="submission" date="2020-06" db="EMBL/GenBank/DDBJ databases">
        <authorList>
            <person name="Li T."/>
            <person name="Hu X."/>
            <person name="Zhang T."/>
            <person name="Song X."/>
            <person name="Zhang H."/>
            <person name="Dai N."/>
            <person name="Sheng W."/>
            <person name="Hou X."/>
            <person name="Wei L."/>
        </authorList>
    </citation>
    <scope>NUCLEOTIDE SEQUENCE</scope>
    <source>
        <strain evidence="8">K16</strain>
        <tissue evidence="8">Leaf</tissue>
    </source>
</reference>
<dbReference type="EMBL" id="JACGWL010000781">
    <property type="protein sequence ID" value="KAK4381960.1"/>
    <property type="molecule type" value="Genomic_DNA"/>
</dbReference>
<organism evidence="8 9">
    <name type="scientific">Sesamum angolense</name>
    <dbReference type="NCBI Taxonomy" id="2727404"/>
    <lineage>
        <taxon>Eukaryota</taxon>
        <taxon>Viridiplantae</taxon>
        <taxon>Streptophyta</taxon>
        <taxon>Embryophyta</taxon>
        <taxon>Tracheophyta</taxon>
        <taxon>Spermatophyta</taxon>
        <taxon>Magnoliopsida</taxon>
        <taxon>eudicotyledons</taxon>
        <taxon>Gunneridae</taxon>
        <taxon>Pentapetalae</taxon>
        <taxon>asterids</taxon>
        <taxon>lamiids</taxon>
        <taxon>Lamiales</taxon>
        <taxon>Pedaliaceae</taxon>
        <taxon>Sesamum</taxon>
    </lineage>
</organism>
<dbReference type="InterPro" id="IPR021013">
    <property type="entry name" value="ATPase_Vma12"/>
</dbReference>
<proteinExistence type="predicted"/>
<evidence type="ECO:0000256" key="5">
    <source>
        <dbReference type="ARBA" id="ARBA00023136"/>
    </source>
</evidence>
<dbReference type="PANTHER" id="PTHR31394:SF1">
    <property type="entry name" value="TRANSMEMBRANE PROTEIN 199"/>
    <property type="match status" value="1"/>
</dbReference>
<evidence type="ECO:0000256" key="1">
    <source>
        <dbReference type="ARBA" id="ARBA00004477"/>
    </source>
</evidence>
<feature type="transmembrane region" description="Helical" evidence="7">
    <location>
        <begin position="198"/>
        <end position="219"/>
    </location>
</feature>
<dbReference type="GO" id="GO:0070072">
    <property type="term" value="P:vacuolar proton-transporting V-type ATPase complex assembly"/>
    <property type="evidence" value="ECO:0007669"/>
    <property type="project" value="InterPro"/>
</dbReference>
<feature type="region of interest" description="Disordered" evidence="6">
    <location>
        <begin position="252"/>
        <end position="272"/>
    </location>
</feature>
<reference evidence="8" key="2">
    <citation type="journal article" date="2024" name="Plant">
        <title>Genomic evolution and insights into agronomic trait innovations of Sesamum species.</title>
        <authorList>
            <person name="Miao H."/>
            <person name="Wang L."/>
            <person name="Qu L."/>
            <person name="Liu H."/>
            <person name="Sun Y."/>
            <person name="Le M."/>
            <person name="Wang Q."/>
            <person name="Wei S."/>
            <person name="Zheng Y."/>
            <person name="Lin W."/>
            <person name="Duan Y."/>
            <person name="Cao H."/>
            <person name="Xiong S."/>
            <person name="Wang X."/>
            <person name="Wei L."/>
            <person name="Li C."/>
            <person name="Ma Q."/>
            <person name="Ju M."/>
            <person name="Zhao R."/>
            <person name="Li G."/>
            <person name="Mu C."/>
            <person name="Tian Q."/>
            <person name="Mei H."/>
            <person name="Zhang T."/>
            <person name="Gao T."/>
            <person name="Zhang H."/>
        </authorList>
    </citation>
    <scope>NUCLEOTIDE SEQUENCE</scope>
    <source>
        <strain evidence="8">K16</strain>
    </source>
</reference>
<dbReference type="PANTHER" id="PTHR31394">
    <property type="entry name" value="TRANSMEMBRANE PROTEIN 199"/>
    <property type="match status" value="1"/>
</dbReference>
<dbReference type="Pfam" id="PF11712">
    <property type="entry name" value="Vma12"/>
    <property type="match status" value="1"/>
</dbReference>
<gene>
    <name evidence="8" type="ORF">Sango_2918000</name>
</gene>
<dbReference type="GO" id="GO:0005789">
    <property type="term" value="C:endoplasmic reticulum membrane"/>
    <property type="evidence" value="ECO:0007669"/>
    <property type="project" value="UniProtKB-SubCell"/>
</dbReference>
<keyword evidence="2 7" id="KW-0812">Transmembrane</keyword>
<evidence type="ECO:0000256" key="3">
    <source>
        <dbReference type="ARBA" id="ARBA00022824"/>
    </source>
</evidence>
<evidence type="ECO:0000256" key="6">
    <source>
        <dbReference type="SAM" id="MobiDB-lite"/>
    </source>
</evidence>
<evidence type="ECO:0000256" key="7">
    <source>
        <dbReference type="SAM" id="Phobius"/>
    </source>
</evidence>
<comment type="subcellular location">
    <subcellularLocation>
        <location evidence="1">Endoplasmic reticulum membrane</location>
        <topology evidence="1">Multi-pass membrane protein</topology>
    </subcellularLocation>
</comment>
<evidence type="ECO:0000313" key="9">
    <source>
        <dbReference type="Proteomes" id="UP001289374"/>
    </source>
</evidence>
<protein>
    <submittedName>
        <fullName evidence="8">Uncharacterized protein</fullName>
    </submittedName>
</protein>
<keyword evidence="4 7" id="KW-1133">Transmembrane helix</keyword>
<evidence type="ECO:0000313" key="8">
    <source>
        <dbReference type="EMBL" id="KAK4381960.1"/>
    </source>
</evidence>
<evidence type="ECO:0000256" key="4">
    <source>
        <dbReference type="ARBA" id="ARBA00022989"/>
    </source>
</evidence>
<keyword evidence="5 7" id="KW-0472">Membrane</keyword>
<accession>A0AAE1T508</accession>
<comment type="caution">
    <text evidence="8">The sequence shown here is derived from an EMBL/GenBank/DDBJ whole genome shotgun (WGS) entry which is preliminary data.</text>
</comment>
<feature type="compositionally biased region" description="Low complexity" evidence="6">
    <location>
        <begin position="256"/>
        <end position="265"/>
    </location>
</feature>
<feature type="transmembrane region" description="Helical" evidence="7">
    <location>
        <begin position="225"/>
        <end position="247"/>
    </location>
</feature>
<dbReference type="Proteomes" id="UP001289374">
    <property type="component" value="Unassembled WGS sequence"/>
</dbReference>